<name>A0AAW7XC46_9GAMM</name>
<proteinExistence type="predicted"/>
<dbReference type="EMBL" id="JAUOPB010000443">
    <property type="protein sequence ID" value="MDO6425223.1"/>
    <property type="molecule type" value="Genomic_DNA"/>
</dbReference>
<accession>A0AAW7XC46</accession>
<evidence type="ECO:0000313" key="1">
    <source>
        <dbReference type="EMBL" id="MDO6425223.1"/>
    </source>
</evidence>
<feature type="non-terminal residue" evidence="1">
    <location>
        <position position="1"/>
    </location>
</feature>
<feature type="non-terminal residue" evidence="1">
    <location>
        <position position="81"/>
    </location>
</feature>
<protein>
    <submittedName>
        <fullName evidence="1">Uncharacterized protein</fullName>
    </submittedName>
</protein>
<gene>
    <name evidence="1" type="ORF">Q4521_22285</name>
</gene>
<comment type="caution">
    <text evidence="1">The sequence shown here is derived from an EMBL/GenBank/DDBJ whole genome shotgun (WGS) entry which is preliminary data.</text>
</comment>
<dbReference type="AlphaFoldDB" id="A0AAW7XC46"/>
<organism evidence="1 2">
    <name type="scientific">Saccharophagus degradans</name>
    <dbReference type="NCBI Taxonomy" id="86304"/>
    <lineage>
        <taxon>Bacteria</taxon>
        <taxon>Pseudomonadati</taxon>
        <taxon>Pseudomonadota</taxon>
        <taxon>Gammaproteobacteria</taxon>
        <taxon>Cellvibrionales</taxon>
        <taxon>Cellvibrionaceae</taxon>
        <taxon>Saccharophagus</taxon>
    </lineage>
</organism>
<evidence type="ECO:0000313" key="2">
    <source>
        <dbReference type="Proteomes" id="UP001169760"/>
    </source>
</evidence>
<sequence>LADKDTKVKRLIQYLKDINKFNFEAVRAYGIKSKNFHSNFSFNISFEEGRPAYMDLKPAIQICFYSIDSLSLKNYKIVYPN</sequence>
<dbReference type="Proteomes" id="UP001169760">
    <property type="component" value="Unassembled WGS sequence"/>
</dbReference>
<reference evidence="1" key="1">
    <citation type="submission" date="2023-07" db="EMBL/GenBank/DDBJ databases">
        <title>Genome content predicts the carbon catabolic preferences of heterotrophic bacteria.</title>
        <authorList>
            <person name="Gralka M."/>
        </authorList>
    </citation>
    <scope>NUCLEOTIDE SEQUENCE</scope>
    <source>
        <strain evidence="1">I3M17_2</strain>
    </source>
</reference>
<dbReference type="RefSeq" id="WP_303494678.1">
    <property type="nucleotide sequence ID" value="NZ_JAUOPB010000443.1"/>
</dbReference>